<dbReference type="Proteomes" id="UP000664628">
    <property type="component" value="Unassembled WGS sequence"/>
</dbReference>
<dbReference type="PROSITE" id="PS52016">
    <property type="entry name" value="TONB_DEPENDENT_REC_3"/>
    <property type="match status" value="1"/>
</dbReference>
<dbReference type="Pfam" id="PF07715">
    <property type="entry name" value="Plug"/>
    <property type="match status" value="1"/>
</dbReference>
<evidence type="ECO:0000313" key="6">
    <source>
        <dbReference type="Proteomes" id="UP000664628"/>
    </source>
</evidence>
<keyword evidence="2" id="KW-0998">Cell outer membrane</keyword>
<feature type="chain" id="PRO_5045952965" evidence="3">
    <location>
        <begin position="30"/>
        <end position="1189"/>
    </location>
</feature>
<evidence type="ECO:0000256" key="3">
    <source>
        <dbReference type="SAM" id="SignalP"/>
    </source>
</evidence>
<keyword evidence="2" id="KW-0812">Transmembrane</keyword>
<keyword evidence="2" id="KW-0813">Transport</keyword>
<keyword evidence="6" id="KW-1185">Reference proteome</keyword>
<dbReference type="Gene3D" id="2.170.130.10">
    <property type="entry name" value="TonB-dependent receptor, plug domain"/>
    <property type="match status" value="1"/>
</dbReference>
<protein>
    <submittedName>
        <fullName evidence="5">TonB-dependent receptor</fullName>
    </submittedName>
</protein>
<dbReference type="Gene3D" id="2.60.40.1120">
    <property type="entry name" value="Carboxypeptidase-like, regulatory domain"/>
    <property type="match status" value="1"/>
</dbReference>
<dbReference type="InterPro" id="IPR039426">
    <property type="entry name" value="TonB-dep_rcpt-like"/>
</dbReference>
<dbReference type="Pfam" id="PF13715">
    <property type="entry name" value="CarbopepD_reg_2"/>
    <property type="match status" value="1"/>
</dbReference>
<organism evidence="5 6">
    <name type="scientific">Fibrella forsythiae</name>
    <dbReference type="NCBI Taxonomy" id="2817061"/>
    <lineage>
        <taxon>Bacteria</taxon>
        <taxon>Pseudomonadati</taxon>
        <taxon>Bacteroidota</taxon>
        <taxon>Cytophagia</taxon>
        <taxon>Cytophagales</taxon>
        <taxon>Spirosomataceae</taxon>
        <taxon>Fibrella</taxon>
    </lineage>
</organism>
<keyword evidence="1 3" id="KW-0732">Signal</keyword>
<keyword evidence="2" id="KW-0472">Membrane</keyword>
<feature type="domain" description="TonB-dependent receptor plug" evidence="4">
    <location>
        <begin position="262"/>
        <end position="364"/>
    </location>
</feature>
<sequence length="1189" mass="131913">MCRTLLSLRKAACLVGMSLIGGGAGTASAQDFALASDKPQLQQSAPASSRRSNVRLLRDWLDRLARQHNVRFAINDQMIANKYVDGSTIRLSNLESALEALLTPQHLTYKKVADYYVIQPINEAPAAPHPESRTKASSDLGDAMFLSPVGSLQGADANSMTVRVVAPKDKTVRGTVRDGANNEGLPGVSVVLKGTQRGTTTDANGNFQIDVPDANAILTFSYIGFINQEVTVGLQTTITIDLKPTDQSLNEVVVVGYGTQKKESLTGAISAVSSKDIGRVHATTVTGMLAGKIPGVQFRQPDGRPGASANIQIRNMGGNPLFIIDGVPKDKSQFDNLAPNDVDNITVLKDASASIYGSRAANGVIIVTTKRGATNQKSTINLDAYYGVQNWMRFPTVLNAYDWNVAKAEAEVNKNGTTSYTQAELDKYKAGTEYGYQNFDWYDYIVKNNSPQSNINLSASGGSDKINYYVSGTRLDQNSVLGREFLFNRTNFQANVDAKITDRIKIGVNVAARQETRKNPGVPGGDDYFAPKFAIFRNRPSERPFANDNPAYLNTISNPASNWGYLNYKAAGFFEETINSVTPQLTGEYQTPIAGLTLKGLYSYMFRDLQRDIFEYTYDTYTYNPTTQVYNLTGGSSNPYRERAKNNINESISQIQLVYNRSFGKHNISALVLNERLLRRERDVFVHSVPKTNVLPLIQFADTDTYNDNDNTQARVGYVGRFNYNYADKYFLEVAARRDASWKFAPSKRWGTFPSVSAGWRISEEAFFKNMMGTSQVLTDLKVRASYGQLGDDNVQPNGANLDPYAYIAGYGYNSGIGIMSGNTTVAARDRGVANDRLSWLTAKVTDVGMDFVMFGGKLSGTVDYFKRVRDGLPAVKSDIFVPSELGYSLPQENLERDAVSGGEASLAYNGRLANGLRFTVGGNVSYARRRFLSPYNPKYGNSLLQYRDSRENRYSDIFWGYQVVGQFQSLDEINAYTINNDGQGNKTMLPGDLKYNDVNGDGIINDRDVRPIGYPINQTPILSGGLFFTISYKGFDFAMDFSAGSLMGFNRTNEQRNAFQNTGNVPHYLFDDRWHRQDPLNPDSPWIPGKNIPLRYNETGHSNLNRNSDWWLVSVSYFRNRTNEIGYTLPQSLTSKAKIQKLRIFVNTYNLFSIDNARSYGLDPEVQDENGLQYPQNKLVNVGLNLGF</sequence>
<evidence type="ECO:0000256" key="1">
    <source>
        <dbReference type="ARBA" id="ARBA00022729"/>
    </source>
</evidence>
<dbReference type="InterPro" id="IPR023996">
    <property type="entry name" value="TonB-dep_OMP_SusC/RagA"/>
</dbReference>
<dbReference type="PANTHER" id="PTHR30069">
    <property type="entry name" value="TONB-DEPENDENT OUTER MEMBRANE RECEPTOR"/>
    <property type="match status" value="1"/>
</dbReference>
<accession>A0ABS3JN75</accession>
<dbReference type="NCBIfam" id="TIGR04057">
    <property type="entry name" value="SusC_RagA_signa"/>
    <property type="match status" value="1"/>
</dbReference>
<dbReference type="InterPro" id="IPR023997">
    <property type="entry name" value="TonB-dep_OMP_SusC/RagA_CS"/>
</dbReference>
<proteinExistence type="inferred from homology"/>
<keyword evidence="5" id="KW-0675">Receptor</keyword>
<dbReference type="SUPFAM" id="SSF56935">
    <property type="entry name" value="Porins"/>
    <property type="match status" value="1"/>
</dbReference>
<dbReference type="NCBIfam" id="TIGR04056">
    <property type="entry name" value="OMP_RagA_SusC"/>
    <property type="match status" value="1"/>
</dbReference>
<dbReference type="InterPro" id="IPR037066">
    <property type="entry name" value="Plug_dom_sf"/>
</dbReference>
<name>A0ABS3JN75_9BACT</name>
<gene>
    <name evidence="5" type="ORF">J2I46_22820</name>
</gene>
<comment type="subcellular location">
    <subcellularLocation>
        <location evidence="2">Cell outer membrane</location>
        <topology evidence="2">Multi-pass membrane protein</topology>
    </subcellularLocation>
</comment>
<keyword evidence="2" id="KW-1134">Transmembrane beta strand</keyword>
<evidence type="ECO:0000313" key="5">
    <source>
        <dbReference type="EMBL" id="MBO0951435.1"/>
    </source>
</evidence>
<dbReference type="InterPro" id="IPR008969">
    <property type="entry name" value="CarboxyPept-like_regulatory"/>
</dbReference>
<feature type="signal peptide" evidence="3">
    <location>
        <begin position="1"/>
        <end position="29"/>
    </location>
</feature>
<dbReference type="SUPFAM" id="SSF49464">
    <property type="entry name" value="Carboxypeptidase regulatory domain-like"/>
    <property type="match status" value="1"/>
</dbReference>
<dbReference type="EMBL" id="JAFMYW010000007">
    <property type="protein sequence ID" value="MBO0951435.1"/>
    <property type="molecule type" value="Genomic_DNA"/>
</dbReference>
<comment type="similarity">
    <text evidence="2">Belongs to the TonB-dependent receptor family.</text>
</comment>
<dbReference type="InterPro" id="IPR012910">
    <property type="entry name" value="Plug_dom"/>
</dbReference>
<evidence type="ECO:0000259" key="4">
    <source>
        <dbReference type="Pfam" id="PF07715"/>
    </source>
</evidence>
<evidence type="ECO:0000256" key="2">
    <source>
        <dbReference type="PROSITE-ProRule" id="PRU01360"/>
    </source>
</evidence>
<reference evidence="5 6" key="1">
    <citation type="submission" date="2021-03" db="EMBL/GenBank/DDBJ databases">
        <title>Fibrella sp. HMF5405 genome sequencing and assembly.</title>
        <authorList>
            <person name="Kang H."/>
            <person name="Kim H."/>
            <person name="Bae S."/>
            <person name="Joh K."/>
        </authorList>
    </citation>
    <scope>NUCLEOTIDE SEQUENCE [LARGE SCALE GENOMIC DNA]</scope>
    <source>
        <strain evidence="5 6">HMF5405</strain>
    </source>
</reference>
<dbReference type="PANTHER" id="PTHR30069:SF29">
    <property type="entry name" value="HEMOGLOBIN AND HEMOGLOBIN-HAPTOGLOBIN-BINDING PROTEIN 1-RELATED"/>
    <property type="match status" value="1"/>
</dbReference>
<comment type="caution">
    <text evidence="5">The sequence shown here is derived from an EMBL/GenBank/DDBJ whole genome shotgun (WGS) entry which is preliminary data.</text>
</comment>